<accession>A0A4D4LZ18</accession>
<feature type="compositionally biased region" description="Low complexity" evidence="1">
    <location>
        <begin position="298"/>
        <end position="307"/>
    </location>
</feature>
<feature type="region of interest" description="Disordered" evidence="1">
    <location>
        <begin position="268"/>
        <end position="329"/>
    </location>
</feature>
<dbReference type="AlphaFoldDB" id="A0A4D4LZ18"/>
<gene>
    <name evidence="2" type="ORF">SAV14893_029860</name>
</gene>
<reference evidence="2 3" key="1">
    <citation type="submission" date="2019-04" db="EMBL/GenBank/DDBJ databases">
        <title>Draft genome sequences of Streptomyces avermitilis NBRC 14893.</title>
        <authorList>
            <person name="Komaki H."/>
            <person name="Tamura T."/>
            <person name="Hosoyama A."/>
        </authorList>
    </citation>
    <scope>NUCLEOTIDE SEQUENCE [LARGE SCALE GENOMIC DNA]</scope>
    <source>
        <strain evidence="2 3">NBRC 14893</strain>
    </source>
</reference>
<feature type="compositionally biased region" description="Basic residues" evidence="1">
    <location>
        <begin position="285"/>
        <end position="297"/>
    </location>
</feature>
<evidence type="ECO:0000313" key="2">
    <source>
        <dbReference type="EMBL" id="GDY63593.1"/>
    </source>
</evidence>
<dbReference type="AntiFam" id="ANF00178">
    <property type="entry name" value="Shadow ORF (opposite dhbF)"/>
</dbReference>
<proteinExistence type="predicted"/>
<evidence type="ECO:0000313" key="3">
    <source>
        <dbReference type="Proteomes" id="UP000302139"/>
    </source>
</evidence>
<sequence>MQLGAAAAGDHGADGDVRAAGVAGQQALVGGEEQHERGAVVRGGQLAQPGAQRGGHVEGDGGTGAVAHGGARPVGGQFERREVRQPALPVVEVTFDDLAGQLGALPGGVVRVLHGERGRGRARVQGAEFLSEDAGGPGVAGDVVEDHREDVLVVGEPDQARPHRPVAAEVERAGQVRLDQGADRVVVRGPGPVQGQGARRVDDLDGLVAVQGVAGAQDLVPLQQLVPGLVEGLGVEGAAQPQHQRDQVFGLSGSRRLRNHICCWPYDSGSGPSRSARGMSGRRVAPVRRPARRRRSSSARSASASVPERTGFSISPVLMPGAPSALGCS</sequence>
<name>A0A4D4LZ18_STRAX</name>
<evidence type="ECO:0000256" key="1">
    <source>
        <dbReference type="SAM" id="MobiDB-lite"/>
    </source>
</evidence>
<feature type="region of interest" description="Disordered" evidence="1">
    <location>
        <begin position="48"/>
        <end position="73"/>
    </location>
</feature>
<protein>
    <submittedName>
        <fullName evidence="2">Uncharacterized protein</fullName>
    </submittedName>
</protein>
<organism evidence="2 3">
    <name type="scientific">Streptomyces avermitilis</name>
    <dbReference type="NCBI Taxonomy" id="33903"/>
    <lineage>
        <taxon>Bacteria</taxon>
        <taxon>Bacillati</taxon>
        <taxon>Actinomycetota</taxon>
        <taxon>Actinomycetes</taxon>
        <taxon>Kitasatosporales</taxon>
        <taxon>Streptomycetaceae</taxon>
        <taxon>Streptomyces</taxon>
    </lineage>
</organism>
<dbReference type="EMBL" id="BJHX01000001">
    <property type="protein sequence ID" value="GDY63593.1"/>
    <property type="molecule type" value="Genomic_DNA"/>
</dbReference>
<dbReference type="Proteomes" id="UP000302139">
    <property type="component" value="Unassembled WGS sequence"/>
</dbReference>
<comment type="caution">
    <text evidence="2">The sequence shown here is derived from an EMBL/GenBank/DDBJ whole genome shotgun (WGS) entry which is preliminary data.</text>
</comment>